<evidence type="ECO:0000256" key="3">
    <source>
        <dbReference type="ARBA" id="ARBA00022676"/>
    </source>
</evidence>
<protein>
    <recommendedName>
        <fullName evidence="10">L,D-TPase catalytic domain-containing protein</fullName>
    </recommendedName>
</protein>
<name>A0A6M7UBJ3_RHILI</name>
<dbReference type="GO" id="GO:0071555">
    <property type="term" value="P:cell wall organization"/>
    <property type="evidence" value="ECO:0007669"/>
    <property type="project" value="UniProtKB-UniRule"/>
</dbReference>
<comment type="similarity">
    <text evidence="2">Belongs to the YkuD family.</text>
</comment>
<dbReference type="Gene3D" id="2.40.440.10">
    <property type="entry name" value="L,D-transpeptidase catalytic domain-like"/>
    <property type="match status" value="1"/>
</dbReference>
<dbReference type="InterPro" id="IPR006311">
    <property type="entry name" value="TAT_signal"/>
</dbReference>
<dbReference type="PROSITE" id="PS52029">
    <property type="entry name" value="LD_TPASE"/>
    <property type="match status" value="1"/>
</dbReference>
<keyword evidence="8 9" id="KW-0961">Cell wall biogenesis/degradation</keyword>
<dbReference type="InterPro" id="IPR050979">
    <property type="entry name" value="LD-transpeptidase"/>
</dbReference>
<reference evidence="11 12" key="1">
    <citation type="submission" date="2016-05" db="EMBL/GenBank/DDBJ databases">
        <authorList>
            <person name="Ramsay J.P."/>
        </authorList>
    </citation>
    <scope>NUCLEOTIDE SEQUENCE [LARGE SCALE GENOMIC DNA]</scope>
    <source>
        <strain evidence="11 12">NZP2042</strain>
    </source>
</reference>
<feature type="active site" description="Proton donor/acceptor" evidence="9">
    <location>
        <position position="179"/>
    </location>
</feature>
<dbReference type="FunFam" id="2.40.440.10:FF:000002">
    <property type="entry name" value="L,D-transpeptidase ErfK/SrfK"/>
    <property type="match status" value="1"/>
</dbReference>
<dbReference type="AlphaFoldDB" id="A0A6M7UBJ3"/>
<dbReference type="PROSITE" id="PS51318">
    <property type="entry name" value="TAT"/>
    <property type="match status" value="1"/>
</dbReference>
<keyword evidence="6 9" id="KW-0133">Cell shape</keyword>
<evidence type="ECO:0000256" key="4">
    <source>
        <dbReference type="ARBA" id="ARBA00022679"/>
    </source>
</evidence>
<comment type="pathway">
    <text evidence="1 9">Cell wall biogenesis; peptidoglycan biosynthesis.</text>
</comment>
<gene>
    <name evidence="11" type="ORF">A8145_09530</name>
</gene>
<keyword evidence="4" id="KW-0808">Transferase</keyword>
<dbReference type="CDD" id="cd16913">
    <property type="entry name" value="YkuD_like"/>
    <property type="match status" value="1"/>
</dbReference>
<keyword evidence="7 9" id="KW-0573">Peptidoglycan synthesis</keyword>
<feature type="domain" description="L,D-TPase catalytic" evidence="10">
    <location>
        <begin position="81"/>
        <end position="219"/>
    </location>
</feature>
<accession>A0A6M7UBJ3</accession>
<evidence type="ECO:0000256" key="1">
    <source>
        <dbReference type="ARBA" id="ARBA00004752"/>
    </source>
</evidence>
<dbReference type="GO" id="GO:0008360">
    <property type="term" value="P:regulation of cell shape"/>
    <property type="evidence" value="ECO:0007669"/>
    <property type="project" value="UniProtKB-UniRule"/>
</dbReference>
<dbReference type="GO" id="GO:0071972">
    <property type="term" value="F:peptidoglycan L,D-transpeptidase activity"/>
    <property type="evidence" value="ECO:0007669"/>
    <property type="project" value="TreeGrafter"/>
</dbReference>
<keyword evidence="3" id="KW-0328">Glycosyltransferase</keyword>
<dbReference type="PROSITE" id="PS51257">
    <property type="entry name" value="PROKAR_LIPOPROTEIN"/>
    <property type="match status" value="1"/>
</dbReference>
<evidence type="ECO:0000256" key="5">
    <source>
        <dbReference type="ARBA" id="ARBA00022801"/>
    </source>
</evidence>
<evidence type="ECO:0000313" key="11">
    <source>
        <dbReference type="EMBL" id="OBQ64540.1"/>
    </source>
</evidence>
<evidence type="ECO:0000256" key="2">
    <source>
        <dbReference type="ARBA" id="ARBA00005992"/>
    </source>
</evidence>
<dbReference type="InterPro" id="IPR005490">
    <property type="entry name" value="LD_TPept_cat_dom"/>
</dbReference>
<dbReference type="PANTHER" id="PTHR30582">
    <property type="entry name" value="L,D-TRANSPEPTIDASE"/>
    <property type="match status" value="1"/>
</dbReference>
<dbReference type="Proteomes" id="UP000093737">
    <property type="component" value="Unassembled WGS sequence"/>
</dbReference>
<evidence type="ECO:0000256" key="7">
    <source>
        <dbReference type="ARBA" id="ARBA00022984"/>
    </source>
</evidence>
<dbReference type="GO" id="GO:0018104">
    <property type="term" value="P:peptidoglycan-protein cross-linking"/>
    <property type="evidence" value="ECO:0007669"/>
    <property type="project" value="TreeGrafter"/>
</dbReference>
<dbReference type="RefSeq" id="WP_056570064.1">
    <property type="nucleotide sequence ID" value="NZ_CP033334.1"/>
</dbReference>
<sequence length="227" mass="24943">MTLNRRGFLIATPLVLAGCATNATVPLLPATAPPTADPHYLSMYAAVPGEPFPVDAIDLSRIVDPKYLRREVAYAGSERPGTVVVDPNEKFAYLVLEQGRAIRYGVGVGKVESFNFQGEAVIAWKQKWPRWTPTQDMIGRDPERYGPLRNGLAGGPRNPLGPRALYLHRNGRDTLYRLHGTIEPWTIGTKVSSGCIRLLNQDIIDLYDRVPEGSKAVVLPIKSQAVA</sequence>
<proteinExistence type="inferred from homology"/>
<dbReference type="Pfam" id="PF03734">
    <property type="entry name" value="YkuD"/>
    <property type="match status" value="1"/>
</dbReference>
<dbReference type="InterPro" id="IPR038063">
    <property type="entry name" value="Transpep_catalytic_dom"/>
</dbReference>
<dbReference type="EMBL" id="LYTK01000012">
    <property type="protein sequence ID" value="OBQ64540.1"/>
    <property type="molecule type" value="Genomic_DNA"/>
</dbReference>
<dbReference type="PANTHER" id="PTHR30582:SF24">
    <property type="entry name" value="L,D-TRANSPEPTIDASE ERFK_SRFK-RELATED"/>
    <property type="match status" value="1"/>
</dbReference>
<feature type="active site" description="Nucleophile" evidence="9">
    <location>
        <position position="195"/>
    </location>
</feature>
<dbReference type="SUPFAM" id="SSF141523">
    <property type="entry name" value="L,D-transpeptidase catalytic domain-like"/>
    <property type="match status" value="1"/>
</dbReference>
<evidence type="ECO:0000313" key="12">
    <source>
        <dbReference type="Proteomes" id="UP000093737"/>
    </source>
</evidence>
<comment type="caution">
    <text evidence="11">The sequence shown here is derived from an EMBL/GenBank/DDBJ whole genome shotgun (WGS) entry which is preliminary data.</text>
</comment>
<evidence type="ECO:0000259" key="10">
    <source>
        <dbReference type="PROSITE" id="PS52029"/>
    </source>
</evidence>
<keyword evidence="5" id="KW-0378">Hydrolase</keyword>
<organism evidence="11 12">
    <name type="scientific">Rhizobium loti</name>
    <name type="common">Mesorhizobium loti</name>
    <dbReference type="NCBI Taxonomy" id="381"/>
    <lineage>
        <taxon>Bacteria</taxon>
        <taxon>Pseudomonadati</taxon>
        <taxon>Pseudomonadota</taxon>
        <taxon>Alphaproteobacteria</taxon>
        <taxon>Hyphomicrobiales</taxon>
        <taxon>Phyllobacteriaceae</taxon>
        <taxon>Mesorhizobium</taxon>
    </lineage>
</organism>
<evidence type="ECO:0000256" key="8">
    <source>
        <dbReference type="ARBA" id="ARBA00023316"/>
    </source>
</evidence>
<evidence type="ECO:0000256" key="9">
    <source>
        <dbReference type="PROSITE-ProRule" id="PRU01373"/>
    </source>
</evidence>
<evidence type="ECO:0000256" key="6">
    <source>
        <dbReference type="ARBA" id="ARBA00022960"/>
    </source>
</evidence>
<dbReference type="GO" id="GO:0005576">
    <property type="term" value="C:extracellular region"/>
    <property type="evidence" value="ECO:0007669"/>
    <property type="project" value="TreeGrafter"/>
</dbReference>
<dbReference type="GO" id="GO:0016757">
    <property type="term" value="F:glycosyltransferase activity"/>
    <property type="evidence" value="ECO:0007669"/>
    <property type="project" value="UniProtKB-KW"/>
</dbReference>